<dbReference type="Gene3D" id="3.40.50.300">
    <property type="entry name" value="P-loop containing nucleotide triphosphate hydrolases"/>
    <property type="match status" value="1"/>
</dbReference>
<dbReference type="RefSeq" id="WP_267031088.1">
    <property type="nucleotide sequence ID" value="NZ_JAIFZO010000002.1"/>
</dbReference>
<evidence type="ECO:0000313" key="2">
    <source>
        <dbReference type="EMBL" id="MCX4238829.1"/>
    </source>
</evidence>
<feature type="region of interest" description="Disordered" evidence="1">
    <location>
        <begin position="1"/>
        <end position="28"/>
    </location>
</feature>
<dbReference type="SUPFAM" id="SSF52540">
    <property type="entry name" value="P-loop containing nucleoside triphosphate hydrolases"/>
    <property type="match status" value="1"/>
</dbReference>
<feature type="compositionally biased region" description="Polar residues" evidence="1">
    <location>
        <begin position="1"/>
        <end position="19"/>
    </location>
</feature>
<gene>
    <name evidence="2" type="ORF">K3769_39875</name>
</gene>
<sequence length="240" mass="27108">MPSSRNNPAPHPRSSNSPNGGEAEDEDRDDSVPRFFVLLGPDYAGKSSVLTELRRSATPWRLVSLDDTFLAPEHALIARLRRDVVKDVAPHETRWSPDFLAAMVHTAVVHLRDQLLNGDPRTPAVVDSYYYKFLAKCRLAGVPDEPLLTWWRSFPRPGRVIYLDVTPESAWSRSREGADLNPLEHYGPRPGPYGFKRYQTDLDRLVREEIRDLPVTVLAEQNDAARTAATVRELITDELG</sequence>
<reference evidence="2" key="1">
    <citation type="journal article" date="2022" name="bioRxiv">
        <title>Discovery and biosynthetic assessment of Streptomyces ortus sp nov. isolated from a deep-sea sponge.</title>
        <authorList>
            <person name="Williams S.E."/>
        </authorList>
    </citation>
    <scope>NUCLEOTIDE SEQUENCE</scope>
    <source>
        <strain evidence="2">A15ISP2-DRY2</strain>
    </source>
</reference>
<comment type="caution">
    <text evidence="2">The sequence shown here is derived from an EMBL/GenBank/DDBJ whole genome shotgun (WGS) entry which is preliminary data.</text>
</comment>
<evidence type="ECO:0008006" key="4">
    <source>
        <dbReference type="Google" id="ProtNLM"/>
    </source>
</evidence>
<keyword evidence="3" id="KW-1185">Reference proteome</keyword>
<evidence type="ECO:0000256" key="1">
    <source>
        <dbReference type="SAM" id="MobiDB-lite"/>
    </source>
</evidence>
<organism evidence="2 3">
    <name type="scientific">Streptomyces ortus</name>
    <dbReference type="NCBI Taxonomy" id="2867268"/>
    <lineage>
        <taxon>Bacteria</taxon>
        <taxon>Bacillati</taxon>
        <taxon>Actinomycetota</taxon>
        <taxon>Actinomycetes</taxon>
        <taxon>Kitasatosporales</taxon>
        <taxon>Streptomycetaceae</taxon>
        <taxon>Streptomyces</taxon>
    </lineage>
</organism>
<proteinExistence type="predicted"/>
<protein>
    <recommendedName>
        <fullName evidence="4">Thymidylate kinase</fullName>
    </recommendedName>
</protein>
<dbReference type="Proteomes" id="UP001165590">
    <property type="component" value="Unassembled WGS sequence"/>
</dbReference>
<dbReference type="EMBL" id="JAIFZO010000002">
    <property type="protein sequence ID" value="MCX4238829.1"/>
    <property type="molecule type" value="Genomic_DNA"/>
</dbReference>
<accession>A0ABT3VFV8</accession>
<evidence type="ECO:0000313" key="3">
    <source>
        <dbReference type="Proteomes" id="UP001165590"/>
    </source>
</evidence>
<dbReference type="InterPro" id="IPR027417">
    <property type="entry name" value="P-loop_NTPase"/>
</dbReference>
<name>A0ABT3VFV8_9ACTN</name>